<evidence type="ECO:0000313" key="3">
    <source>
        <dbReference type="Proteomes" id="UP000789595"/>
    </source>
</evidence>
<dbReference type="GO" id="GO:0003682">
    <property type="term" value="F:chromatin binding"/>
    <property type="evidence" value="ECO:0007669"/>
    <property type="project" value="TreeGrafter"/>
</dbReference>
<sequence length="1258" mass="137533">MAQPTAWDADCVAIRCALTIDVAERTFKGRASVWVRAPRASSLKLHCRGVTITNVEVNGIKTRWRLRDPVAEVSQTKIQGAGALEAAAWLSAAEEACKSGELEIEVPAKVHLETLPEHDGCDDDFARKARRSCATRLPSMSNIERDDRLVVVEYEGSDGLDFTSNSCMTRCRRGAAPDINGTRCWCPCVDRCDVAHAWRLEITTDLGVACSGIRRPDVDGAHCYEVKGRARSIGFVVGKFAAKERAVRVASVKAALETGRPKLTRVDTDTPSHYRSLGGDAIMRHDSVEIMRDDPITQTPSLERPSIERVNTSEQTPDWIPPTPGRAVSQAVGESSLFVYDERNDVLDSRREKARARAVSSALEACGDAAQFYRAFLKCSGKGHSVVLLDDIPSGTCASFANLTVLKRSLACGLDRVDIGGVGDAVLLALFESLSLQLSCDDDCTLANAIPWYILLKYVERSRGRDACSALTKFMRDDLNASKDPINAGCVGCLALRELDASQGRGVVRDSLRRIASSESWSRDVLQASFTGDVDASFRSLVQNDLSKAVQLGYTYDPQKHLVVCELVGDKHFRGPLSVRVVEAESGWDYEKAVEASKHRWEFGCRSSGGAYASLRQKHGRHHHIAAKALTDDDRKRVQAYDESTKFQRPKIPEGARRRPWRAKRDEPERATDAAEFAQRAVDREEKRKRKRGDKEDSSSSSSSSSEDESDDDRPRRNAVEQEDVLRGARAAKTDPILYVSADPEKARFRSITVAQSAKAWVERLLGSDDAASQLESVDALISTVHGEVEDRLLAARALACAARGSSKRRDASIETRTAAIAALAAWQRLEILRASQEKTPPSAFGDAQLRVAFDERYRKNGKAFPHGGLRAPSFLRSDAKAGDALALKTALVAALGDARPHRAKRRARGADDALLRVVELLRHQHDLVDDDAALPSDVFVAHALSALASCCRTSGSAKDLEKAKQQCERYLRWDLRHKTSVNACVASAALHALCHVSKALCRRAMVVPEVQGERDSSDEGEQEEPAKAQARLRAAAQKEAVLLPRQYASAEYPRAVRATAIRLALDLASEVRGQLPAALQWALTTLETEETYVRRIGAQALVAVLRGEDAVYLRARPGTALGVPCGLDLDEPLLGRPRVRADPHAVKGEPSSMPKLLQAVDDALAQRPALFDSVWRRSLLDVRFALGAPQDALTAKEKLPAELAVHVDAVAALDKRRFAREAPVCLVTKSTAPKFKFTVKRRSQPSLSPGGVSVPGA</sequence>
<gene>
    <name evidence="2" type="ORF">PECAL_6P12660</name>
</gene>
<evidence type="ECO:0000313" key="2">
    <source>
        <dbReference type="EMBL" id="CAH0379639.1"/>
    </source>
</evidence>
<dbReference type="InterPro" id="IPR042097">
    <property type="entry name" value="Aminopeptidase_N-like_N_sf"/>
</dbReference>
<reference evidence="2" key="1">
    <citation type="submission" date="2021-11" db="EMBL/GenBank/DDBJ databases">
        <authorList>
            <consortium name="Genoscope - CEA"/>
            <person name="William W."/>
        </authorList>
    </citation>
    <scope>NUCLEOTIDE SEQUENCE</scope>
</reference>
<dbReference type="GO" id="GO:0006367">
    <property type="term" value="P:transcription initiation at RNA polymerase II promoter"/>
    <property type="evidence" value="ECO:0007669"/>
    <property type="project" value="TreeGrafter"/>
</dbReference>
<feature type="compositionally biased region" description="Basic and acidic residues" evidence="1">
    <location>
        <begin position="631"/>
        <end position="673"/>
    </location>
</feature>
<dbReference type="AlphaFoldDB" id="A0A8J2X4X1"/>
<evidence type="ECO:0000256" key="1">
    <source>
        <dbReference type="SAM" id="MobiDB-lite"/>
    </source>
</evidence>
<dbReference type="Gene3D" id="2.60.40.1730">
    <property type="entry name" value="tricorn interacting facor f3 domain"/>
    <property type="match status" value="1"/>
</dbReference>
<dbReference type="PANTHER" id="PTHR15137:SF9">
    <property type="entry name" value="TRANSCRIPTION INITIATION FACTOR TFIID SUBUNIT 2"/>
    <property type="match status" value="1"/>
</dbReference>
<dbReference type="InterPro" id="IPR037813">
    <property type="entry name" value="TAF2"/>
</dbReference>
<protein>
    <recommendedName>
        <fullName evidence="4">Transcription initiation factor TFIID subunit 2</fullName>
    </recommendedName>
</protein>
<dbReference type="GO" id="GO:0000976">
    <property type="term" value="F:transcription cis-regulatory region binding"/>
    <property type="evidence" value="ECO:0007669"/>
    <property type="project" value="TreeGrafter"/>
</dbReference>
<proteinExistence type="predicted"/>
<dbReference type="GO" id="GO:0005669">
    <property type="term" value="C:transcription factor TFIID complex"/>
    <property type="evidence" value="ECO:0007669"/>
    <property type="project" value="InterPro"/>
</dbReference>
<evidence type="ECO:0008006" key="4">
    <source>
        <dbReference type="Google" id="ProtNLM"/>
    </source>
</evidence>
<feature type="region of interest" description="Disordered" evidence="1">
    <location>
        <begin position="631"/>
        <end position="727"/>
    </location>
</feature>
<dbReference type="Proteomes" id="UP000789595">
    <property type="component" value="Unassembled WGS sequence"/>
</dbReference>
<accession>A0A8J2X4X1</accession>
<name>A0A8J2X4X1_9STRA</name>
<dbReference type="SUPFAM" id="SSF63737">
    <property type="entry name" value="Leukotriene A4 hydrolase N-terminal domain"/>
    <property type="match status" value="1"/>
</dbReference>
<comment type="caution">
    <text evidence="2">The sequence shown here is derived from an EMBL/GenBank/DDBJ whole genome shotgun (WGS) entry which is preliminary data.</text>
</comment>
<dbReference type="GO" id="GO:0016251">
    <property type="term" value="F:RNA polymerase II general transcription initiation factor activity"/>
    <property type="evidence" value="ECO:0007669"/>
    <property type="project" value="TreeGrafter"/>
</dbReference>
<dbReference type="PANTHER" id="PTHR15137">
    <property type="entry name" value="TRANSCRIPTION INITIATION FACTOR TFIID"/>
    <property type="match status" value="1"/>
</dbReference>
<organism evidence="2 3">
    <name type="scientific">Pelagomonas calceolata</name>
    <dbReference type="NCBI Taxonomy" id="35677"/>
    <lineage>
        <taxon>Eukaryota</taxon>
        <taxon>Sar</taxon>
        <taxon>Stramenopiles</taxon>
        <taxon>Ochrophyta</taxon>
        <taxon>Pelagophyceae</taxon>
        <taxon>Pelagomonadales</taxon>
        <taxon>Pelagomonadaceae</taxon>
        <taxon>Pelagomonas</taxon>
    </lineage>
</organism>
<dbReference type="EMBL" id="CAKKNE010000006">
    <property type="protein sequence ID" value="CAH0379639.1"/>
    <property type="molecule type" value="Genomic_DNA"/>
</dbReference>
<feature type="compositionally biased region" description="Basic and acidic residues" evidence="1">
    <location>
        <begin position="713"/>
        <end position="727"/>
    </location>
</feature>
<keyword evidence="3" id="KW-1185">Reference proteome</keyword>